<proteinExistence type="predicted"/>
<sequence>MIYDLIYLVDDLDMVNHLHRILLKRFGAEERVKVFTDPKRALGDLRTRSGEDLRILILLDINMPEMSGFEFLDRMVAGFFPYNIDVVVVTSSLSGSDRALANRYPRYVRDFVVKPLQMEKLGDILSGDSGSDRTFPESGFG</sequence>
<gene>
    <name evidence="3" type="ORF">RQM65_04815</name>
</gene>
<dbReference type="SMART" id="SM00448">
    <property type="entry name" value="REC"/>
    <property type="match status" value="1"/>
</dbReference>
<dbReference type="InterPro" id="IPR001789">
    <property type="entry name" value="Sig_transdc_resp-reg_receiver"/>
</dbReference>
<evidence type="ECO:0000313" key="3">
    <source>
        <dbReference type="EMBL" id="MDT7827984.1"/>
    </source>
</evidence>
<evidence type="ECO:0000259" key="2">
    <source>
        <dbReference type="PROSITE" id="PS50110"/>
    </source>
</evidence>
<reference evidence="3 4" key="1">
    <citation type="submission" date="2023-09" db="EMBL/GenBank/DDBJ databases">
        <title>Novel taxa isolated from Blanes Bay.</title>
        <authorList>
            <person name="Rey-Velasco X."/>
            <person name="Lucena T."/>
        </authorList>
    </citation>
    <scope>NUCLEOTIDE SEQUENCE [LARGE SCALE GENOMIC DNA]</scope>
    <source>
        <strain evidence="3 4">S334</strain>
    </source>
</reference>
<dbReference type="EMBL" id="JAVTTP010000001">
    <property type="protein sequence ID" value="MDT7827984.1"/>
    <property type="molecule type" value="Genomic_DNA"/>
</dbReference>
<dbReference type="InterPro" id="IPR052893">
    <property type="entry name" value="TCS_response_regulator"/>
</dbReference>
<keyword evidence="4" id="KW-1185">Reference proteome</keyword>
<dbReference type="InterPro" id="IPR011006">
    <property type="entry name" value="CheY-like_superfamily"/>
</dbReference>
<protein>
    <submittedName>
        <fullName evidence="3">Response regulator</fullName>
    </submittedName>
</protein>
<evidence type="ECO:0000313" key="4">
    <source>
        <dbReference type="Proteomes" id="UP001250656"/>
    </source>
</evidence>
<keyword evidence="1" id="KW-0597">Phosphoprotein</keyword>
<feature type="modified residue" description="4-aspartylphosphate" evidence="1">
    <location>
        <position position="60"/>
    </location>
</feature>
<dbReference type="PROSITE" id="PS50110">
    <property type="entry name" value="RESPONSE_REGULATORY"/>
    <property type="match status" value="1"/>
</dbReference>
<evidence type="ECO:0000256" key="1">
    <source>
        <dbReference type="PROSITE-ProRule" id="PRU00169"/>
    </source>
</evidence>
<dbReference type="PANTHER" id="PTHR44520">
    <property type="entry name" value="RESPONSE REGULATOR RCP1-RELATED"/>
    <property type="match status" value="1"/>
</dbReference>
<dbReference type="SUPFAM" id="SSF52172">
    <property type="entry name" value="CheY-like"/>
    <property type="match status" value="1"/>
</dbReference>
<feature type="domain" description="Response regulatory" evidence="2">
    <location>
        <begin position="5"/>
        <end position="129"/>
    </location>
</feature>
<dbReference type="Proteomes" id="UP001250656">
    <property type="component" value="Unassembled WGS sequence"/>
</dbReference>
<organism evidence="3 4">
    <name type="scientific">Pricia mediterranea</name>
    <dbReference type="NCBI Taxonomy" id="3076079"/>
    <lineage>
        <taxon>Bacteria</taxon>
        <taxon>Pseudomonadati</taxon>
        <taxon>Bacteroidota</taxon>
        <taxon>Flavobacteriia</taxon>
        <taxon>Flavobacteriales</taxon>
        <taxon>Flavobacteriaceae</taxon>
        <taxon>Pricia</taxon>
    </lineage>
</organism>
<dbReference type="RefSeq" id="WP_314013115.1">
    <property type="nucleotide sequence ID" value="NZ_JAVTTP010000001.1"/>
</dbReference>
<comment type="caution">
    <text evidence="3">The sequence shown here is derived from an EMBL/GenBank/DDBJ whole genome shotgun (WGS) entry which is preliminary data.</text>
</comment>
<dbReference type="PANTHER" id="PTHR44520:SF2">
    <property type="entry name" value="RESPONSE REGULATOR RCP1"/>
    <property type="match status" value="1"/>
</dbReference>
<dbReference type="Gene3D" id="3.40.50.2300">
    <property type="match status" value="1"/>
</dbReference>
<dbReference type="Pfam" id="PF00072">
    <property type="entry name" value="Response_reg"/>
    <property type="match status" value="1"/>
</dbReference>
<name>A0ABU3L2L5_9FLAO</name>
<accession>A0ABU3L2L5</accession>